<keyword evidence="4" id="KW-1185">Reference proteome</keyword>
<organism evidence="3 4">
    <name type="scientific">Plectosphaerella plurivora</name>
    <dbReference type="NCBI Taxonomy" id="936078"/>
    <lineage>
        <taxon>Eukaryota</taxon>
        <taxon>Fungi</taxon>
        <taxon>Dikarya</taxon>
        <taxon>Ascomycota</taxon>
        <taxon>Pezizomycotina</taxon>
        <taxon>Sordariomycetes</taxon>
        <taxon>Hypocreomycetidae</taxon>
        <taxon>Glomerellales</taxon>
        <taxon>Plectosphaerellaceae</taxon>
        <taxon>Plectosphaerella</taxon>
    </lineage>
</organism>
<name>A0A9P8VIK4_9PEZI</name>
<evidence type="ECO:0000313" key="3">
    <source>
        <dbReference type="EMBL" id="KAH6694154.1"/>
    </source>
</evidence>
<comment type="caution">
    <text evidence="3">The sequence shown here is derived from an EMBL/GenBank/DDBJ whole genome shotgun (WGS) entry which is preliminary data.</text>
</comment>
<dbReference type="InterPro" id="IPR058348">
    <property type="entry name" value="DUF8035"/>
</dbReference>
<dbReference type="AlphaFoldDB" id="A0A9P8VIK4"/>
<evidence type="ECO:0000256" key="1">
    <source>
        <dbReference type="SAM" id="MobiDB-lite"/>
    </source>
</evidence>
<feature type="compositionally biased region" description="Basic and acidic residues" evidence="1">
    <location>
        <begin position="178"/>
        <end position="188"/>
    </location>
</feature>
<sequence length="378" mass="43620">MAAATELRTHIRARHDFVTPDQIPKLEEAGRRAPNGFKADECPFCDEWAETLATKHAAVAKLQPEGESSYVVIVTPSRFKRHMAMHQEQLAIFAMPRAVGGDGTPGSGSVVGSRLSSRAADLFEVEDNFEAEDSGPDDWDGVQAAEGLENADRGMTKQQTAAPQDNRHFLSSSEDDGETPRDDIRQEEESFPMPTPLRTRRYSLEERSITRGRMDDEERYIASRIDSRGRMGEAWNGATKDWTIVDVPPGTERVRMGGGGSGATEVTWQRYNGVRRTQFIPERDEMWTEITKDLVCREALMECRYEFEETAEFFYVMKYLKYDNVLELIQITEGIRRERRNKEYWERDHRQRPKYDERVSERVSEREVIYDNTRMRRV</sequence>
<dbReference type="Proteomes" id="UP000770015">
    <property type="component" value="Unassembled WGS sequence"/>
</dbReference>
<accession>A0A9P8VIK4</accession>
<gene>
    <name evidence="3" type="ORF">F5X68DRAFT_49344</name>
</gene>
<feature type="domain" description="DUF8035" evidence="2">
    <location>
        <begin position="284"/>
        <end position="338"/>
    </location>
</feature>
<evidence type="ECO:0000259" key="2">
    <source>
        <dbReference type="Pfam" id="PF26118"/>
    </source>
</evidence>
<dbReference type="OrthoDB" id="5410752at2759"/>
<evidence type="ECO:0000313" key="4">
    <source>
        <dbReference type="Proteomes" id="UP000770015"/>
    </source>
</evidence>
<dbReference type="EMBL" id="JAGSXJ010000003">
    <property type="protein sequence ID" value="KAH6694154.1"/>
    <property type="molecule type" value="Genomic_DNA"/>
</dbReference>
<reference evidence="3" key="1">
    <citation type="journal article" date="2021" name="Nat. Commun.">
        <title>Genetic determinants of endophytism in the Arabidopsis root mycobiome.</title>
        <authorList>
            <person name="Mesny F."/>
            <person name="Miyauchi S."/>
            <person name="Thiergart T."/>
            <person name="Pickel B."/>
            <person name="Atanasova L."/>
            <person name="Karlsson M."/>
            <person name="Huettel B."/>
            <person name="Barry K.W."/>
            <person name="Haridas S."/>
            <person name="Chen C."/>
            <person name="Bauer D."/>
            <person name="Andreopoulos W."/>
            <person name="Pangilinan J."/>
            <person name="LaButti K."/>
            <person name="Riley R."/>
            <person name="Lipzen A."/>
            <person name="Clum A."/>
            <person name="Drula E."/>
            <person name="Henrissat B."/>
            <person name="Kohler A."/>
            <person name="Grigoriev I.V."/>
            <person name="Martin F.M."/>
            <person name="Hacquard S."/>
        </authorList>
    </citation>
    <scope>NUCLEOTIDE SEQUENCE</scope>
    <source>
        <strain evidence="3">MPI-SDFR-AT-0117</strain>
    </source>
</reference>
<dbReference type="Pfam" id="PF26118">
    <property type="entry name" value="DUF8035"/>
    <property type="match status" value="1"/>
</dbReference>
<proteinExistence type="predicted"/>
<protein>
    <recommendedName>
        <fullName evidence="2">DUF8035 domain-containing protein</fullName>
    </recommendedName>
</protein>
<feature type="region of interest" description="Disordered" evidence="1">
    <location>
        <begin position="151"/>
        <end position="202"/>
    </location>
</feature>